<dbReference type="PANTHER" id="PTHR46825">
    <property type="entry name" value="D-ALANYL-D-ALANINE-CARBOXYPEPTIDASE/ENDOPEPTIDASE AMPH"/>
    <property type="match status" value="1"/>
</dbReference>
<name>A0AAD5TTN7_9FUNG</name>
<evidence type="ECO:0000256" key="1">
    <source>
        <dbReference type="ARBA" id="ARBA00038215"/>
    </source>
</evidence>
<sequence>MLMLYENKKFYKEEVKDVLKENKKNEQRINSKVKLLLKLIVGIILIAFYYVLHPYDSSFAKVYSEPSHFTVRDLELEIENVRNYFGDVGLTVSIVKDSKVILNKGFGKVSINGPEVNEKTLFNIGSLTKAFTSFATAKLVSENILDWDTPAHKILPGLKWASDEVTKDTTLIEILSHQTSLPRHDNLPVVQRNLSLEKFLKVLPNLELIPNGFKKFSYNNLMYGLAGEILAKKESKPYKTVIREKVFGPAKILDGQFWDEITSFNDLNFAKPYDIFPNRSVEREISIEENSIFLNGDMILPAGAINLHAADLGNWMNFFLSGGKGSDIRKKDFEML</sequence>
<dbReference type="SUPFAM" id="SSF56601">
    <property type="entry name" value="beta-lactamase/transpeptidase-like"/>
    <property type="match status" value="1"/>
</dbReference>
<feature type="domain" description="Beta-lactamase-related" evidence="3">
    <location>
        <begin position="88"/>
        <end position="320"/>
    </location>
</feature>
<dbReference type="Proteomes" id="UP001211065">
    <property type="component" value="Unassembled WGS sequence"/>
</dbReference>
<keyword evidence="5" id="KW-1185">Reference proteome</keyword>
<accession>A0AAD5TTN7</accession>
<keyword evidence="2" id="KW-1133">Transmembrane helix</keyword>
<dbReference type="Gene3D" id="3.40.710.10">
    <property type="entry name" value="DD-peptidase/beta-lactamase superfamily"/>
    <property type="match status" value="1"/>
</dbReference>
<reference evidence="4" key="1">
    <citation type="submission" date="2020-05" db="EMBL/GenBank/DDBJ databases">
        <title>Phylogenomic resolution of chytrid fungi.</title>
        <authorList>
            <person name="Stajich J.E."/>
            <person name="Amses K."/>
            <person name="Simmons R."/>
            <person name="Seto K."/>
            <person name="Myers J."/>
            <person name="Bonds A."/>
            <person name="Quandt C.A."/>
            <person name="Barry K."/>
            <person name="Liu P."/>
            <person name="Grigoriev I."/>
            <person name="Longcore J.E."/>
            <person name="James T.Y."/>
        </authorList>
    </citation>
    <scope>NUCLEOTIDE SEQUENCE</scope>
    <source>
        <strain evidence="4">JEL0476</strain>
    </source>
</reference>
<dbReference type="PANTHER" id="PTHR46825:SF15">
    <property type="entry name" value="BETA-LACTAMASE-RELATED DOMAIN-CONTAINING PROTEIN"/>
    <property type="match status" value="1"/>
</dbReference>
<evidence type="ECO:0000313" key="5">
    <source>
        <dbReference type="Proteomes" id="UP001211065"/>
    </source>
</evidence>
<comment type="caution">
    <text evidence="4">The sequence shown here is derived from an EMBL/GenBank/DDBJ whole genome shotgun (WGS) entry which is preliminary data.</text>
</comment>
<proteinExistence type="inferred from homology"/>
<dbReference type="EMBL" id="JADGJW010001401">
    <property type="protein sequence ID" value="KAJ3203633.1"/>
    <property type="molecule type" value="Genomic_DNA"/>
</dbReference>
<protein>
    <recommendedName>
        <fullName evidence="3">Beta-lactamase-related domain-containing protein</fullName>
    </recommendedName>
</protein>
<dbReference type="AlphaFoldDB" id="A0AAD5TTN7"/>
<organism evidence="4 5">
    <name type="scientific">Clydaea vesicula</name>
    <dbReference type="NCBI Taxonomy" id="447962"/>
    <lineage>
        <taxon>Eukaryota</taxon>
        <taxon>Fungi</taxon>
        <taxon>Fungi incertae sedis</taxon>
        <taxon>Chytridiomycota</taxon>
        <taxon>Chytridiomycota incertae sedis</taxon>
        <taxon>Chytridiomycetes</taxon>
        <taxon>Lobulomycetales</taxon>
        <taxon>Lobulomycetaceae</taxon>
        <taxon>Clydaea</taxon>
    </lineage>
</organism>
<gene>
    <name evidence="4" type="ORF">HK099_001449</name>
</gene>
<feature type="transmembrane region" description="Helical" evidence="2">
    <location>
        <begin position="35"/>
        <end position="52"/>
    </location>
</feature>
<evidence type="ECO:0000313" key="4">
    <source>
        <dbReference type="EMBL" id="KAJ3203633.1"/>
    </source>
</evidence>
<feature type="non-terminal residue" evidence="4">
    <location>
        <position position="336"/>
    </location>
</feature>
<dbReference type="InterPro" id="IPR050491">
    <property type="entry name" value="AmpC-like"/>
</dbReference>
<comment type="similarity">
    <text evidence="1">Belongs to the peptidase S12 family.</text>
</comment>
<dbReference type="InterPro" id="IPR012338">
    <property type="entry name" value="Beta-lactam/transpept-like"/>
</dbReference>
<keyword evidence="2" id="KW-0812">Transmembrane</keyword>
<evidence type="ECO:0000256" key="2">
    <source>
        <dbReference type="SAM" id="Phobius"/>
    </source>
</evidence>
<evidence type="ECO:0000259" key="3">
    <source>
        <dbReference type="Pfam" id="PF00144"/>
    </source>
</evidence>
<keyword evidence="2" id="KW-0472">Membrane</keyword>
<dbReference type="InterPro" id="IPR001466">
    <property type="entry name" value="Beta-lactam-related"/>
</dbReference>
<dbReference type="Pfam" id="PF00144">
    <property type="entry name" value="Beta-lactamase"/>
    <property type="match status" value="1"/>
</dbReference>